<feature type="transmembrane region" description="Helical" evidence="8">
    <location>
        <begin position="7"/>
        <end position="24"/>
    </location>
</feature>
<comment type="caution">
    <text evidence="9">The sequence shown here is derived from an EMBL/GenBank/DDBJ whole genome shotgun (WGS) entry which is preliminary data.</text>
</comment>
<protein>
    <submittedName>
        <fullName evidence="9">AI-2E family transporter</fullName>
    </submittedName>
</protein>
<feature type="transmembrane region" description="Helical" evidence="8">
    <location>
        <begin position="225"/>
        <end position="251"/>
    </location>
</feature>
<organism evidence="9 10">
    <name type="scientific">Psychroserpens luteus</name>
    <dbReference type="NCBI Taxonomy" id="1434066"/>
    <lineage>
        <taxon>Bacteria</taxon>
        <taxon>Pseudomonadati</taxon>
        <taxon>Bacteroidota</taxon>
        <taxon>Flavobacteriia</taxon>
        <taxon>Flavobacteriales</taxon>
        <taxon>Flavobacteriaceae</taxon>
        <taxon>Psychroserpens</taxon>
    </lineage>
</organism>
<reference evidence="10" key="1">
    <citation type="journal article" date="2019" name="Int. J. Syst. Evol. Microbiol.">
        <title>The Global Catalogue of Microorganisms (GCM) 10K type strain sequencing project: providing services to taxonomists for standard genome sequencing and annotation.</title>
        <authorList>
            <consortium name="The Broad Institute Genomics Platform"/>
            <consortium name="The Broad Institute Genome Sequencing Center for Infectious Disease"/>
            <person name="Wu L."/>
            <person name="Ma J."/>
        </authorList>
    </citation>
    <scope>NUCLEOTIDE SEQUENCE [LARGE SCALE GENOMIC DNA]</scope>
    <source>
        <strain evidence="10">KCTC 32514</strain>
    </source>
</reference>
<dbReference type="InterPro" id="IPR002549">
    <property type="entry name" value="AI-2E-like"/>
</dbReference>
<evidence type="ECO:0000256" key="8">
    <source>
        <dbReference type="SAM" id="Phobius"/>
    </source>
</evidence>
<dbReference type="Pfam" id="PF01594">
    <property type="entry name" value="AI-2E_transport"/>
    <property type="match status" value="1"/>
</dbReference>
<keyword evidence="6 8" id="KW-1133">Transmembrane helix</keyword>
<dbReference type="PANTHER" id="PTHR21716:SF53">
    <property type="entry name" value="PERMEASE PERM-RELATED"/>
    <property type="match status" value="1"/>
</dbReference>
<evidence type="ECO:0000256" key="4">
    <source>
        <dbReference type="ARBA" id="ARBA00022475"/>
    </source>
</evidence>
<accession>A0ABW5ZWY1</accession>
<evidence type="ECO:0000256" key="5">
    <source>
        <dbReference type="ARBA" id="ARBA00022692"/>
    </source>
</evidence>
<evidence type="ECO:0000256" key="7">
    <source>
        <dbReference type="ARBA" id="ARBA00023136"/>
    </source>
</evidence>
<dbReference type="RefSeq" id="WP_194509618.1">
    <property type="nucleotide sequence ID" value="NZ_JADILU010000009.1"/>
</dbReference>
<comment type="subcellular location">
    <subcellularLocation>
        <location evidence="1">Cell membrane</location>
        <topology evidence="1">Multi-pass membrane protein</topology>
    </subcellularLocation>
</comment>
<keyword evidence="4" id="KW-1003">Cell membrane</keyword>
<keyword evidence="10" id="KW-1185">Reference proteome</keyword>
<evidence type="ECO:0000256" key="1">
    <source>
        <dbReference type="ARBA" id="ARBA00004651"/>
    </source>
</evidence>
<keyword evidence="7 8" id="KW-0472">Membrane</keyword>
<proteinExistence type="inferred from homology"/>
<feature type="transmembrane region" description="Helical" evidence="8">
    <location>
        <begin position="258"/>
        <end position="276"/>
    </location>
</feature>
<feature type="transmembrane region" description="Helical" evidence="8">
    <location>
        <begin position="288"/>
        <end position="313"/>
    </location>
</feature>
<gene>
    <name evidence="9" type="ORF">ACFS29_17885</name>
</gene>
<feature type="transmembrane region" description="Helical" evidence="8">
    <location>
        <begin position="139"/>
        <end position="158"/>
    </location>
</feature>
<dbReference type="EMBL" id="JBHUOS010000015">
    <property type="protein sequence ID" value="MFD2917529.1"/>
    <property type="molecule type" value="Genomic_DNA"/>
</dbReference>
<sequence length="348" mass="39630">MLEQRRTTNILLLFIVVPVVFYLLKILSFIFIPLISSMFIALLFLPLMRWLGRRNVPRLLSIVIVLALIVAGVMIGVELVQLSSKQILSNDTSFFAKAEVKIHDLMLYMHDRFGIDYNQNGNFLAQFFAKENIGSTFDFIRKFLTNILMIVFFTILWLSESINMHNVLNNTILKRKHTSIKAFMRIERDLITFIKVKFLVSLLTGIFTGLACVFFDVSFPIFWGLFAFLINFVQMVGSFISVILLSIFAFVELDPTSTLFFFIVSITGVQVVFGAILEPVFMGKSFSINVIAVLIMLMLWGFIWGIPGLIMAIPITVFIKIILEQFPGTKVIASLLSGPEPTIKPRRK</sequence>
<dbReference type="Proteomes" id="UP001597548">
    <property type="component" value="Unassembled WGS sequence"/>
</dbReference>
<keyword evidence="5 8" id="KW-0812">Transmembrane</keyword>
<comment type="similarity">
    <text evidence="2">Belongs to the autoinducer-2 exporter (AI-2E) (TC 2.A.86) family.</text>
</comment>
<evidence type="ECO:0000256" key="2">
    <source>
        <dbReference type="ARBA" id="ARBA00009773"/>
    </source>
</evidence>
<dbReference type="PANTHER" id="PTHR21716">
    <property type="entry name" value="TRANSMEMBRANE PROTEIN"/>
    <property type="match status" value="1"/>
</dbReference>
<feature type="transmembrane region" description="Helical" evidence="8">
    <location>
        <begin position="59"/>
        <end position="80"/>
    </location>
</feature>
<evidence type="ECO:0000256" key="6">
    <source>
        <dbReference type="ARBA" id="ARBA00022989"/>
    </source>
</evidence>
<evidence type="ECO:0000313" key="10">
    <source>
        <dbReference type="Proteomes" id="UP001597548"/>
    </source>
</evidence>
<name>A0ABW5ZWY1_9FLAO</name>
<keyword evidence="3" id="KW-0813">Transport</keyword>
<feature type="transmembrane region" description="Helical" evidence="8">
    <location>
        <begin position="30"/>
        <end position="47"/>
    </location>
</feature>
<feature type="transmembrane region" description="Helical" evidence="8">
    <location>
        <begin position="198"/>
        <end position="219"/>
    </location>
</feature>
<evidence type="ECO:0000313" key="9">
    <source>
        <dbReference type="EMBL" id="MFD2917529.1"/>
    </source>
</evidence>
<evidence type="ECO:0000256" key="3">
    <source>
        <dbReference type="ARBA" id="ARBA00022448"/>
    </source>
</evidence>